<feature type="signal peptide" evidence="1">
    <location>
        <begin position="1"/>
        <end position="18"/>
    </location>
</feature>
<dbReference type="AlphaFoldDB" id="A0A4R6YWF2"/>
<accession>A0A4R6YWF2</accession>
<evidence type="ECO:0000256" key="1">
    <source>
        <dbReference type="SAM" id="SignalP"/>
    </source>
</evidence>
<organism evidence="2 3">
    <name type="scientific">Tahibacter aquaticus</name>
    <dbReference type="NCBI Taxonomy" id="520092"/>
    <lineage>
        <taxon>Bacteria</taxon>
        <taxon>Pseudomonadati</taxon>
        <taxon>Pseudomonadota</taxon>
        <taxon>Gammaproteobacteria</taxon>
        <taxon>Lysobacterales</taxon>
        <taxon>Rhodanobacteraceae</taxon>
        <taxon>Tahibacter</taxon>
    </lineage>
</organism>
<evidence type="ECO:0000313" key="2">
    <source>
        <dbReference type="EMBL" id="TDR43148.1"/>
    </source>
</evidence>
<name>A0A4R6YWF2_9GAMM</name>
<protein>
    <submittedName>
        <fullName evidence="2">SMP-30/gluconolaconase/LRE-like protein</fullName>
    </submittedName>
</protein>
<dbReference type="Gene3D" id="2.120.10.30">
    <property type="entry name" value="TolB, C-terminal domain"/>
    <property type="match status" value="1"/>
</dbReference>
<sequence>MKRILLTALLALAGTAQAQTLASPESLEFHPRSGRLLIANTNSSQILARSAAGTLSVFTAVSSPYGIELLRGTLFVLSSGKVMGYDIDSAQQVMNLSIPGASFLNGITSNGVDTLYITDFSAKKLLKVNVADLANPVQTPLQTLTLTPNGVVFDAAANRLLIGTWSAARVLSYDIAANTAPTTLIQPSGYSNIDGIALDCEGRIHITAWSCPGGGGCLRRFDPPFTLASTPVSLGPALTAPADIDFGARSGDLAIPETSANRITLVPAGCAASLFADDFER</sequence>
<keyword evidence="1" id="KW-0732">Signal</keyword>
<keyword evidence="3" id="KW-1185">Reference proteome</keyword>
<dbReference type="Proteomes" id="UP000295293">
    <property type="component" value="Unassembled WGS sequence"/>
</dbReference>
<dbReference type="OrthoDB" id="7675395at2"/>
<evidence type="ECO:0000313" key="3">
    <source>
        <dbReference type="Proteomes" id="UP000295293"/>
    </source>
</evidence>
<dbReference type="SUPFAM" id="SSF101898">
    <property type="entry name" value="NHL repeat"/>
    <property type="match status" value="1"/>
</dbReference>
<dbReference type="EMBL" id="SNZH01000007">
    <property type="protein sequence ID" value="TDR43148.1"/>
    <property type="molecule type" value="Genomic_DNA"/>
</dbReference>
<feature type="chain" id="PRO_5020571464" evidence="1">
    <location>
        <begin position="19"/>
        <end position="281"/>
    </location>
</feature>
<gene>
    <name evidence="2" type="ORF">DFR29_107156</name>
</gene>
<comment type="caution">
    <text evidence="2">The sequence shown here is derived from an EMBL/GenBank/DDBJ whole genome shotgun (WGS) entry which is preliminary data.</text>
</comment>
<dbReference type="RefSeq" id="WP_133819061.1">
    <property type="nucleotide sequence ID" value="NZ_SNZH01000007.1"/>
</dbReference>
<dbReference type="InterPro" id="IPR011042">
    <property type="entry name" value="6-blade_b-propeller_TolB-like"/>
</dbReference>
<proteinExistence type="predicted"/>
<reference evidence="2 3" key="1">
    <citation type="submission" date="2019-03" db="EMBL/GenBank/DDBJ databases">
        <title>Genomic Encyclopedia of Type Strains, Phase IV (KMG-IV): sequencing the most valuable type-strain genomes for metagenomic binning, comparative biology and taxonomic classification.</title>
        <authorList>
            <person name="Goeker M."/>
        </authorList>
    </citation>
    <scope>NUCLEOTIDE SEQUENCE [LARGE SCALE GENOMIC DNA]</scope>
    <source>
        <strain evidence="2 3">DSM 21667</strain>
    </source>
</reference>